<feature type="non-terminal residue" evidence="1">
    <location>
        <position position="203"/>
    </location>
</feature>
<keyword evidence="2" id="KW-1185">Reference proteome</keyword>
<gene>
    <name evidence="1" type="ORF">FQV24_0013096</name>
</gene>
<proteinExistence type="predicted"/>
<dbReference type="EMBL" id="VUKU01018379">
    <property type="protein sequence ID" value="KAF1419625.1"/>
    <property type="molecule type" value="Genomic_DNA"/>
</dbReference>
<evidence type="ECO:0000313" key="2">
    <source>
        <dbReference type="Proteomes" id="UP000785099"/>
    </source>
</evidence>
<dbReference type="Proteomes" id="UP000785099">
    <property type="component" value="Unassembled WGS sequence"/>
</dbReference>
<accession>A0A8J4I9F3</accession>
<organism evidence="1 2">
    <name type="scientific">Spheniscus mendiculus</name>
    <name type="common">Galapagos penguin</name>
    <dbReference type="NCBI Taxonomy" id="156760"/>
    <lineage>
        <taxon>Eukaryota</taxon>
        <taxon>Metazoa</taxon>
        <taxon>Chordata</taxon>
        <taxon>Craniata</taxon>
        <taxon>Vertebrata</taxon>
        <taxon>Euteleostomi</taxon>
        <taxon>Archelosauria</taxon>
        <taxon>Archosauria</taxon>
        <taxon>Dinosauria</taxon>
        <taxon>Saurischia</taxon>
        <taxon>Theropoda</taxon>
        <taxon>Coelurosauria</taxon>
        <taxon>Aves</taxon>
        <taxon>Neognathae</taxon>
        <taxon>Neoaves</taxon>
        <taxon>Aequornithes</taxon>
        <taxon>Sphenisciformes</taxon>
        <taxon>Spheniscidae</taxon>
        <taxon>Spheniscus</taxon>
    </lineage>
</organism>
<reference evidence="1 2" key="1">
    <citation type="journal article" date="2019" name="Gigascience">
        <title>High-coverage genomes to elucidate the evolution of penguins.</title>
        <authorList>
            <person name="Pan H."/>
            <person name="Cole T.L."/>
            <person name="Bi X."/>
            <person name="Fang M."/>
            <person name="Zhou C."/>
            <person name="Yang Z."/>
            <person name="Ksepka D.T."/>
            <person name="Hart T."/>
            <person name="Bouzat J.L."/>
            <person name="Argilla L.S."/>
            <person name="Bertelsen M.F."/>
            <person name="Boersma P.D."/>
            <person name="Bost C.A."/>
            <person name="Cherel Y."/>
            <person name="Dann P."/>
            <person name="Fiddaman S.R."/>
            <person name="Howard P."/>
            <person name="Labuschagne K."/>
            <person name="Mattern T."/>
            <person name="Miller G."/>
            <person name="Parker P."/>
            <person name="Phillips R.A."/>
            <person name="Quillfeldt P."/>
            <person name="Ryan P.G."/>
            <person name="Taylor H."/>
            <person name="Thompson D.R."/>
            <person name="Young M.J."/>
            <person name="Ellegaard M.R."/>
            <person name="Gilbert M.T.P."/>
            <person name="Sinding M.S."/>
            <person name="Pacheco G."/>
            <person name="Shepherd L.D."/>
            <person name="Tennyson A.J.D."/>
            <person name="Grosser S."/>
            <person name="Kay E."/>
            <person name="Nupen L.J."/>
            <person name="Ellenberg U."/>
            <person name="Houston D.M."/>
            <person name="Reeve A.H."/>
            <person name="Johnson K."/>
            <person name="Masello J.F."/>
            <person name="Stracke T."/>
            <person name="McKinlay B."/>
            <person name="Borboroglu P.G."/>
            <person name="Zhang D.X."/>
            <person name="Zhang G."/>
        </authorList>
    </citation>
    <scope>NUCLEOTIDE SEQUENCE [LARGE SCALE GENOMIC DNA]</scope>
    <source>
        <strain evidence="1">GAPE 212</strain>
    </source>
</reference>
<protein>
    <submittedName>
        <fullName evidence="1">Uncharacterized protein</fullName>
    </submittedName>
</protein>
<feature type="non-terminal residue" evidence="1">
    <location>
        <position position="1"/>
    </location>
</feature>
<name>A0A8J4I9F3_SPHME</name>
<dbReference type="AlphaFoldDB" id="A0A8J4I9F3"/>
<sequence>STYPIFVFSLILDEEPVFGFLLSLSFGLDLTFLPFFSSFPSAETLGKFSGLITRGMFLSPLSFAFAIASDIMRFAFSCLLSESAFFFCFFSDIALTWVFCNLVYDPEPSVFLEEGGCSTRQKKLSLTLPLGLFTEDIFGVRQRLALCFFSTPGSAQEKSIERRLLNGLFSELQPRYAQPSTNTHCDLSTYSSLGKYTSADPPA</sequence>
<comment type="caution">
    <text evidence="1">The sequence shown here is derived from an EMBL/GenBank/DDBJ whole genome shotgun (WGS) entry which is preliminary data.</text>
</comment>
<evidence type="ECO:0000313" key="1">
    <source>
        <dbReference type="EMBL" id="KAF1419625.1"/>
    </source>
</evidence>